<evidence type="ECO:0000313" key="2">
    <source>
        <dbReference type="EMBL" id="PHJ16575.1"/>
    </source>
</evidence>
<evidence type="ECO:0000313" key="3">
    <source>
        <dbReference type="Proteomes" id="UP000221165"/>
    </source>
</evidence>
<name>A0A2C6KJB8_9APIC</name>
<proteinExistence type="predicted"/>
<gene>
    <name evidence="2" type="ORF">CSUI_009610</name>
</gene>
<reference evidence="2 3" key="1">
    <citation type="journal article" date="2017" name="Int. J. Parasitol.">
        <title>The genome of the protozoan parasite Cystoisospora suis and a reverse vaccinology approach to identify vaccine candidates.</title>
        <authorList>
            <person name="Palmieri N."/>
            <person name="Shrestha A."/>
            <person name="Ruttkowski B."/>
            <person name="Beck T."/>
            <person name="Vogl C."/>
            <person name="Tomley F."/>
            <person name="Blake D.P."/>
            <person name="Joachim A."/>
        </authorList>
    </citation>
    <scope>NUCLEOTIDE SEQUENCE [LARGE SCALE GENOMIC DNA]</scope>
    <source>
        <strain evidence="2 3">Wien I</strain>
    </source>
</reference>
<feature type="transmembrane region" description="Helical" evidence="1">
    <location>
        <begin position="56"/>
        <end position="78"/>
    </location>
</feature>
<evidence type="ECO:0008006" key="4">
    <source>
        <dbReference type="Google" id="ProtNLM"/>
    </source>
</evidence>
<accession>A0A2C6KJB8</accession>
<organism evidence="2 3">
    <name type="scientific">Cystoisospora suis</name>
    <dbReference type="NCBI Taxonomy" id="483139"/>
    <lineage>
        <taxon>Eukaryota</taxon>
        <taxon>Sar</taxon>
        <taxon>Alveolata</taxon>
        <taxon>Apicomplexa</taxon>
        <taxon>Conoidasida</taxon>
        <taxon>Coccidia</taxon>
        <taxon>Eucoccidiorida</taxon>
        <taxon>Eimeriorina</taxon>
        <taxon>Sarcocystidae</taxon>
        <taxon>Cystoisospora</taxon>
    </lineage>
</organism>
<dbReference type="Proteomes" id="UP000221165">
    <property type="component" value="Unassembled WGS sequence"/>
</dbReference>
<keyword evidence="3" id="KW-1185">Reference proteome</keyword>
<dbReference type="GeneID" id="94432934"/>
<keyword evidence="1" id="KW-1133">Transmembrane helix</keyword>
<comment type="caution">
    <text evidence="2">The sequence shown here is derived from an EMBL/GenBank/DDBJ whole genome shotgun (WGS) entry which is preliminary data.</text>
</comment>
<keyword evidence="1" id="KW-0472">Membrane</keyword>
<dbReference type="EMBL" id="MIGC01005804">
    <property type="protein sequence ID" value="PHJ16575.1"/>
    <property type="molecule type" value="Genomic_DNA"/>
</dbReference>
<protein>
    <recommendedName>
        <fullName evidence="4">Transmembrane protein</fullName>
    </recommendedName>
</protein>
<dbReference type="AlphaFoldDB" id="A0A2C6KJB8"/>
<sequence length="144" mass="16465">MPMNGSPRGKRTPRHNLELSYKRSVHTKRNLLPAKSYRVRLLACLERELTSKPSSWRGILCTLFLSLLSSWLLSIVTVSRLVSLLMSRFLTSVRCLLTQGLITSITRPLSSTLHYVIVSKADRSGHNYCCRYGCRRPRRAIKCT</sequence>
<keyword evidence="1" id="KW-0812">Transmembrane</keyword>
<dbReference type="VEuPathDB" id="ToxoDB:CSUI_009610"/>
<evidence type="ECO:0000256" key="1">
    <source>
        <dbReference type="SAM" id="Phobius"/>
    </source>
</evidence>
<dbReference type="RefSeq" id="XP_067918302.1">
    <property type="nucleotide sequence ID" value="XM_068069723.1"/>
</dbReference>